<name>A0A9N9B3L4_9GLOM</name>
<organism evidence="1 2">
    <name type="scientific">Cetraspora pellucida</name>
    <dbReference type="NCBI Taxonomy" id="1433469"/>
    <lineage>
        <taxon>Eukaryota</taxon>
        <taxon>Fungi</taxon>
        <taxon>Fungi incertae sedis</taxon>
        <taxon>Mucoromycota</taxon>
        <taxon>Glomeromycotina</taxon>
        <taxon>Glomeromycetes</taxon>
        <taxon>Diversisporales</taxon>
        <taxon>Gigasporaceae</taxon>
        <taxon>Cetraspora</taxon>
    </lineage>
</organism>
<dbReference type="EMBL" id="CAJVQA010002585">
    <property type="protein sequence ID" value="CAG8551999.1"/>
    <property type="molecule type" value="Genomic_DNA"/>
</dbReference>
<dbReference type="Proteomes" id="UP000789759">
    <property type="component" value="Unassembled WGS sequence"/>
</dbReference>
<dbReference type="AlphaFoldDB" id="A0A9N9B3L4"/>
<reference evidence="1" key="1">
    <citation type="submission" date="2021-06" db="EMBL/GenBank/DDBJ databases">
        <authorList>
            <person name="Kallberg Y."/>
            <person name="Tangrot J."/>
            <person name="Rosling A."/>
        </authorList>
    </citation>
    <scope>NUCLEOTIDE SEQUENCE</scope>
    <source>
        <strain evidence="1">FL966</strain>
    </source>
</reference>
<comment type="caution">
    <text evidence="1">The sequence shown here is derived from an EMBL/GenBank/DDBJ whole genome shotgun (WGS) entry which is preliminary data.</text>
</comment>
<gene>
    <name evidence="1" type="ORF">CPELLU_LOCUS4798</name>
</gene>
<accession>A0A9N9B3L4</accession>
<keyword evidence="2" id="KW-1185">Reference proteome</keyword>
<proteinExistence type="predicted"/>
<sequence length="200" mass="22796">MSSVFNPPFSNKCLFCVKSKKKCDYYGMPGEFLCNRCINKEECRFLCEGCYESIRSGNLLDLCSDCKMATKKPPETYDFAMTMDVPKLYLSIERSKCNHKIEITPNQVARLYATYIKPFSNSSGLSEVVMVPTPTLPVSSTLSPQPNDFVLSADLPNMPPYTHDPRLDIYNPMSLQYYNLNILPLDGHYQQGVWYQSFNG</sequence>
<evidence type="ECO:0000313" key="2">
    <source>
        <dbReference type="Proteomes" id="UP000789759"/>
    </source>
</evidence>
<evidence type="ECO:0000313" key="1">
    <source>
        <dbReference type="EMBL" id="CAG8551999.1"/>
    </source>
</evidence>
<protein>
    <submittedName>
        <fullName evidence="1">3618_t:CDS:1</fullName>
    </submittedName>
</protein>
<dbReference type="OrthoDB" id="2428965at2759"/>